<gene>
    <name evidence="1" type="ORF">J2X09_000384</name>
</gene>
<protein>
    <submittedName>
        <fullName evidence="1">Uncharacterized protein</fullName>
    </submittedName>
</protein>
<organism evidence="1 2">
    <name type="scientific">Hydrogenophaga laconesensis</name>
    <dbReference type="NCBI Taxonomy" id="1805971"/>
    <lineage>
        <taxon>Bacteria</taxon>
        <taxon>Pseudomonadati</taxon>
        <taxon>Pseudomonadota</taxon>
        <taxon>Betaproteobacteria</taxon>
        <taxon>Burkholderiales</taxon>
        <taxon>Comamonadaceae</taxon>
        <taxon>Hydrogenophaga</taxon>
    </lineage>
</organism>
<name>A0ABU1V5B3_9BURK</name>
<sequence length="70" mass="7568">MAHTAQIVGKVEYREGDGPNIVIRPGPVKVETGLNDATLSWVDEEVRGSAAMPLADFKRYVTEGKIKLAA</sequence>
<comment type="caution">
    <text evidence="1">The sequence shown here is derived from an EMBL/GenBank/DDBJ whole genome shotgun (WGS) entry which is preliminary data.</text>
</comment>
<keyword evidence="2" id="KW-1185">Reference proteome</keyword>
<dbReference type="RefSeq" id="WP_204731667.1">
    <property type="nucleotide sequence ID" value="NZ_JAVDWE010000001.1"/>
</dbReference>
<evidence type="ECO:0000313" key="2">
    <source>
        <dbReference type="Proteomes" id="UP001265550"/>
    </source>
</evidence>
<dbReference type="Proteomes" id="UP001265550">
    <property type="component" value="Unassembled WGS sequence"/>
</dbReference>
<accession>A0ABU1V5B3</accession>
<proteinExistence type="predicted"/>
<dbReference type="EMBL" id="JAVDWE010000001">
    <property type="protein sequence ID" value="MDR7092661.1"/>
    <property type="molecule type" value="Genomic_DNA"/>
</dbReference>
<evidence type="ECO:0000313" key="1">
    <source>
        <dbReference type="EMBL" id="MDR7092661.1"/>
    </source>
</evidence>
<reference evidence="1 2" key="1">
    <citation type="submission" date="2023-07" db="EMBL/GenBank/DDBJ databases">
        <title>Sorghum-associated microbial communities from plants grown in Nebraska, USA.</title>
        <authorList>
            <person name="Schachtman D."/>
        </authorList>
    </citation>
    <scope>NUCLEOTIDE SEQUENCE [LARGE SCALE GENOMIC DNA]</scope>
    <source>
        <strain evidence="1 2">BE240</strain>
    </source>
</reference>